<keyword evidence="2" id="KW-1185">Reference proteome</keyword>
<dbReference type="Proteomes" id="UP001149090">
    <property type="component" value="Unassembled WGS sequence"/>
</dbReference>
<evidence type="ECO:0000313" key="2">
    <source>
        <dbReference type="Proteomes" id="UP001149090"/>
    </source>
</evidence>
<protein>
    <submittedName>
        <fullName evidence="1">Mediator of RNA polymerase ii transcription subunit 18</fullName>
    </submittedName>
</protein>
<comment type="caution">
    <text evidence="1">The sequence shown here is derived from an EMBL/GenBank/DDBJ whole genome shotgun (WGS) entry which is preliminary data.</text>
</comment>
<name>A0A9Q0L8Y9_ANAIG</name>
<gene>
    <name evidence="1" type="ORF">M0811_13108</name>
</gene>
<organism evidence="1 2">
    <name type="scientific">Anaeramoeba ignava</name>
    <name type="common">Anaerobic marine amoeba</name>
    <dbReference type="NCBI Taxonomy" id="1746090"/>
    <lineage>
        <taxon>Eukaryota</taxon>
        <taxon>Metamonada</taxon>
        <taxon>Anaeramoebidae</taxon>
        <taxon>Anaeramoeba</taxon>
    </lineage>
</organism>
<reference evidence="1" key="1">
    <citation type="submission" date="2022-10" db="EMBL/GenBank/DDBJ databases">
        <title>Novel sulphate-reducing endosymbionts in the free-living metamonad Anaeramoeba.</title>
        <authorList>
            <person name="Jerlstrom-Hultqvist J."/>
            <person name="Cepicka I."/>
            <person name="Gallot-Lavallee L."/>
            <person name="Salas-Leiva D."/>
            <person name="Curtis B.A."/>
            <person name="Zahonova K."/>
            <person name="Pipaliya S."/>
            <person name="Dacks J."/>
            <person name="Roger A.J."/>
        </authorList>
    </citation>
    <scope>NUCLEOTIDE SEQUENCE</scope>
    <source>
        <strain evidence="1">BMAN</strain>
    </source>
</reference>
<dbReference type="EMBL" id="JAPDFW010000131">
    <property type="protein sequence ID" value="KAJ5067238.1"/>
    <property type="molecule type" value="Genomic_DNA"/>
</dbReference>
<proteinExistence type="predicted"/>
<accession>A0A9Q0L8Y9</accession>
<dbReference type="AlphaFoldDB" id="A0A9Q0L8Y9"/>
<evidence type="ECO:0000313" key="1">
    <source>
        <dbReference type="EMBL" id="KAJ5067238.1"/>
    </source>
</evidence>
<sequence>MTKPIQKSFPPSYLHLIYGEIEKKNVEHISNQVSLIAYSEMECILHEYLFNFGIEDFRARKIEITTETETTKTQINNFWTLRHKGKNLNFQDKKRPARFSVVEASCSANVVDFWKNAGFTQKAYLCKKGKFFNCQDGIHVFIFQMWEDEKLLDKWICEVSTVSPNNDINLTQIFDNINVKDLINFENPKIDLI</sequence>